<reference evidence="1 2" key="1">
    <citation type="submission" date="2014-10" db="EMBL/GenBank/DDBJ databases">
        <title>Genome sequence of Ponticoccus sp. strain UMTAT08 isolated from clonal culture of toxic dinoflagellate Alexandrium tamiyavanichii.</title>
        <authorList>
            <person name="Gan H.Y."/>
            <person name="Muhd D.-D."/>
            <person name="Mohd Noor M.E."/>
            <person name="Yeong Y.S."/>
            <person name="Usup G."/>
        </authorList>
    </citation>
    <scope>NUCLEOTIDE SEQUENCE [LARGE SCALE GENOMIC DNA]</scope>
    <source>
        <strain evidence="1 2">UMTAT08</strain>
    </source>
</reference>
<dbReference type="Gene3D" id="3.30.420.240">
    <property type="match status" value="1"/>
</dbReference>
<keyword evidence="2" id="KW-1185">Reference proteome</keyword>
<dbReference type="Proteomes" id="UP000030960">
    <property type="component" value="Unassembled WGS sequence"/>
</dbReference>
<dbReference type="AlphaFoldDB" id="A0A0B3S541"/>
<accession>A0A0B3S541</accession>
<evidence type="ECO:0000313" key="1">
    <source>
        <dbReference type="EMBL" id="KHQ54103.1"/>
    </source>
</evidence>
<protein>
    <recommendedName>
        <fullName evidence="3">Terminase large subunit gp17-like C-terminal domain-containing protein</fullName>
    </recommendedName>
</protein>
<sequence>MQALVEQGEDLILPNPDPAVEIVKGYRRFLVGLDIAQAQDRNAYSILLDERVPYYDANGRQELTKRRREIVRADHLPAMSYADLAIVSRNLMLDPALAGRAYLVVDASGVGRAFCDILNTKSVQHTRVQMVAGENETESKERGRTFNNVGRTRLLSALNSAIHTGDLSIGNFEARDLMRQELESFEADVGSSGRVKIEGGTKFGHADLAVSAALALWLSDHRSVGAHIGQVPLKGYW</sequence>
<evidence type="ECO:0008006" key="3">
    <source>
        <dbReference type="Google" id="ProtNLM"/>
    </source>
</evidence>
<proteinExistence type="predicted"/>
<evidence type="ECO:0000313" key="2">
    <source>
        <dbReference type="Proteomes" id="UP000030960"/>
    </source>
</evidence>
<organism evidence="1 2">
    <name type="scientific">Mameliella alba</name>
    <dbReference type="NCBI Taxonomy" id="561184"/>
    <lineage>
        <taxon>Bacteria</taxon>
        <taxon>Pseudomonadati</taxon>
        <taxon>Pseudomonadota</taxon>
        <taxon>Alphaproteobacteria</taxon>
        <taxon>Rhodobacterales</taxon>
        <taxon>Roseobacteraceae</taxon>
        <taxon>Mameliella</taxon>
    </lineage>
</organism>
<dbReference type="RefSeq" id="WP_043138863.1">
    <property type="nucleotide sequence ID" value="NZ_JSUQ01000004.1"/>
</dbReference>
<dbReference type="PATRIC" id="fig|1515334.3.peg.1333"/>
<name>A0A0B3S541_9RHOB</name>
<gene>
    <name evidence="1" type="ORF">OA50_01331</name>
</gene>
<comment type="caution">
    <text evidence="1">The sequence shown here is derived from an EMBL/GenBank/DDBJ whole genome shotgun (WGS) entry which is preliminary data.</text>
</comment>
<dbReference type="EMBL" id="JSUQ01000004">
    <property type="protein sequence ID" value="KHQ54103.1"/>
    <property type="molecule type" value="Genomic_DNA"/>
</dbReference>